<comment type="similarity">
    <text evidence="1">Belongs to the peptidase C40 family.</text>
</comment>
<dbReference type="STRING" id="371602.SAMN04487984_1335"/>
<evidence type="ECO:0000256" key="3">
    <source>
        <dbReference type="ARBA" id="ARBA00022801"/>
    </source>
</evidence>
<dbReference type="PANTHER" id="PTHR47053:SF1">
    <property type="entry name" value="MUREIN DD-ENDOPEPTIDASE MEPH-RELATED"/>
    <property type="match status" value="1"/>
</dbReference>
<dbReference type="Gene3D" id="3.90.1720.10">
    <property type="entry name" value="endopeptidase domain like (from Nostoc punctiforme)"/>
    <property type="match status" value="1"/>
</dbReference>
<dbReference type="InterPro" id="IPR000064">
    <property type="entry name" value="NLP_P60_dom"/>
</dbReference>
<evidence type="ECO:0000256" key="1">
    <source>
        <dbReference type="ARBA" id="ARBA00007074"/>
    </source>
</evidence>
<dbReference type="SUPFAM" id="SSF54001">
    <property type="entry name" value="Cysteine proteinases"/>
    <property type="match status" value="1"/>
</dbReference>
<proteinExistence type="inferred from homology"/>
<evidence type="ECO:0000256" key="5">
    <source>
        <dbReference type="SAM" id="MobiDB-lite"/>
    </source>
</evidence>
<evidence type="ECO:0000259" key="6">
    <source>
        <dbReference type="PROSITE" id="PS51935"/>
    </source>
</evidence>
<feature type="non-terminal residue" evidence="7">
    <location>
        <position position="1"/>
    </location>
</feature>
<name>A0A1W1ZHT9_9LACT</name>
<evidence type="ECO:0000256" key="4">
    <source>
        <dbReference type="ARBA" id="ARBA00022807"/>
    </source>
</evidence>
<dbReference type="Proteomes" id="UP000243884">
    <property type="component" value="Unassembled WGS sequence"/>
</dbReference>
<dbReference type="PANTHER" id="PTHR47053">
    <property type="entry name" value="MUREIN DD-ENDOPEPTIDASE MEPH-RELATED"/>
    <property type="match status" value="1"/>
</dbReference>
<dbReference type="EMBL" id="FWXK01000008">
    <property type="protein sequence ID" value="SMC47641.1"/>
    <property type="molecule type" value="Genomic_DNA"/>
</dbReference>
<evidence type="ECO:0000256" key="2">
    <source>
        <dbReference type="ARBA" id="ARBA00022670"/>
    </source>
</evidence>
<sequence>AQAEAEQQAQAEAEAAAQEEAQQPSASASSVLEYAEQFIGTPYVWGGKTPSGFDCSGFVQYVYQQTTGADVGSWTVAQESAGPTISVSQAQPGDLLFWGDQGSSYHVAIYAGNGSYIHASNPGTPLGYASISPYFQPSFAVSMAAYR</sequence>
<dbReference type="InterPro" id="IPR038765">
    <property type="entry name" value="Papain-like_cys_pep_sf"/>
</dbReference>
<dbReference type="Pfam" id="PF00877">
    <property type="entry name" value="NLPC_P60"/>
    <property type="match status" value="1"/>
</dbReference>
<protein>
    <submittedName>
        <fullName evidence="7">Cell wall-associated hydrolase, NlpC family</fullName>
    </submittedName>
</protein>
<keyword evidence="2" id="KW-0645">Protease</keyword>
<reference evidence="8" key="1">
    <citation type="submission" date="2017-04" db="EMBL/GenBank/DDBJ databases">
        <authorList>
            <person name="Varghese N."/>
            <person name="Submissions S."/>
        </authorList>
    </citation>
    <scope>NUCLEOTIDE SEQUENCE [LARGE SCALE GENOMIC DNA]</scope>
    <source>
        <strain evidence="8">DSM 21500</strain>
    </source>
</reference>
<organism evidence="7 8">
    <name type="scientific">Aerococcus suis</name>
    <dbReference type="NCBI Taxonomy" id="371602"/>
    <lineage>
        <taxon>Bacteria</taxon>
        <taxon>Bacillati</taxon>
        <taxon>Bacillota</taxon>
        <taxon>Bacilli</taxon>
        <taxon>Lactobacillales</taxon>
        <taxon>Aerococcaceae</taxon>
        <taxon>Aerococcus</taxon>
    </lineage>
</organism>
<accession>A0A1W1ZHT9</accession>
<feature type="region of interest" description="Disordered" evidence="5">
    <location>
        <begin position="1"/>
        <end position="25"/>
    </location>
</feature>
<feature type="domain" description="NlpC/P60" evidence="6">
    <location>
        <begin position="25"/>
        <end position="146"/>
    </location>
</feature>
<dbReference type="PROSITE" id="PS51935">
    <property type="entry name" value="NLPC_P60"/>
    <property type="match status" value="1"/>
</dbReference>
<keyword evidence="8" id="KW-1185">Reference proteome</keyword>
<dbReference type="GO" id="GO:0008234">
    <property type="term" value="F:cysteine-type peptidase activity"/>
    <property type="evidence" value="ECO:0007669"/>
    <property type="project" value="UniProtKB-KW"/>
</dbReference>
<evidence type="ECO:0000313" key="7">
    <source>
        <dbReference type="EMBL" id="SMC47641.1"/>
    </source>
</evidence>
<dbReference type="InterPro" id="IPR051202">
    <property type="entry name" value="Peptidase_C40"/>
</dbReference>
<dbReference type="AlphaFoldDB" id="A0A1W1ZHT9"/>
<dbReference type="GO" id="GO:0006508">
    <property type="term" value="P:proteolysis"/>
    <property type="evidence" value="ECO:0007669"/>
    <property type="project" value="UniProtKB-KW"/>
</dbReference>
<evidence type="ECO:0000313" key="8">
    <source>
        <dbReference type="Proteomes" id="UP000243884"/>
    </source>
</evidence>
<gene>
    <name evidence="7" type="ORF">SAMN04487984_1335</name>
</gene>
<dbReference type="RefSeq" id="WP_143238427.1">
    <property type="nucleotide sequence ID" value="NZ_FWXK01000008.1"/>
</dbReference>
<keyword evidence="3 7" id="KW-0378">Hydrolase</keyword>
<keyword evidence="4" id="KW-0788">Thiol protease</keyword>